<evidence type="ECO:0000256" key="1">
    <source>
        <dbReference type="ARBA" id="ARBA00004442"/>
    </source>
</evidence>
<dbReference type="CDD" id="cd08977">
    <property type="entry name" value="SusD"/>
    <property type="match status" value="1"/>
</dbReference>
<keyword evidence="4" id="KW-0472">Membrane</keyword>
<dbReference type="Gene3D" id="1.25.40.390">
    <property type="match status" value="1"/>
</dbReference>
<dbReference type="RefSeq" id="WP_135471128.1">
    <property type="nucleotide sequence ID" value="NZ_CASJDB010000044.1"/>
</dbReference>
<comment type="subcellular location">
    <subcellularLocation>
        <location evidence="1">Cell outer membrane</location>
    </subcellularLocation>
</comment>
<reference evidence="9 10" key="1">
    <citation type="submission" date="2019-02" db="EMBL/GenBank/DDBJ databases">
        <title>Isolation and identification of novel species under the genus Muribaculum.</title>
        <authorList>
            <person name="Miyake S."/>
            <person name="Ding Y."/>
            <person name="Low A."/>
            <person name="Soh M."/>
            <person name="Seedorf H."/>
        </authorList>
    </citation>
    <scope>NUCLEOTIDE SEQUENCE [LARGE SCALE GENOMIC DNA]</scope>
    <source>
        <strain evidence="9 10">TLL-A3</strain>
    </source>
</reference>
<dbReference type="AlphaFoldDB" id="A0A4Z0V9Z2"/>
<dbReference type="InterPro" id="IPR012944">
    <property type="entry name" value="SusD_RagB_dom"/>
</dbReference>
<comment type="similarity">
    <text evidence="2">Belongs to the SusD family.</text>
</comment>
<dbReference type="Pfam" id="PF14322">
    <property type="entry name" value="SusD-like_3"/>
    <property type="match status" value="1"/>
</dbReference>
<evidence type="ECO:0000256" key="6">
    <source>
        <dbReference type="SAM" id="MobiDB-lite"/>
    </source>
</evidence>
<evidence type="ECO:0000259" key="8">
    <source>
        <dbReference type="Pfam" id="PF14322"/>
    </source>
</evidence>
<evidence type="ECO:0000256" key="2">
    <source>
        <dbReference type="ARBA" id="ARBA00006275"/>
    </source>
</evidence>
<dbReference type="Proteomes" id="UP000297635">
    <property type="component" value="Unassembled WGS sequence"/>
</dbReference>
<proteinExistence type="inferred from homology"/>
<keyword evidence="3" id="KW-0732">Signal</keyword>
<sequence>MKTYIKYLAVGMMAAAISSCGDFLDPKATSEYVPKDAESLNELLLGQAYPRKDIANTLDGFLHLMDDDIAFAPYQTYDNYFENKLSAMQIVFTWQPNMWDQLYVIYPSHNVNQYKAYYSLILGCNAILDYIGQANDSQEEINNILAQAHALRGYYYFQLVNIFGKPYNSPGGPESLGVPLKLTSNIEEAGIRRNTVGDVYDQVLSDLKAAEELYESLPADMQWKSNFRTSLPMVQLVLSRVYLYMENWAKAALYAEKVMNNSNFKFINVNDVPRMNPNAQSRIYYMNYQSYNSSPEVIMPFGNTADVAFWLFDTPKNGTPCFIASQDLLDSYEDTDLRKDFYIATTKQQDNYPRNWQTLPLGKISLNSQNNNLGSGSDNFGRSFRLSEAYLNYAEAKIELNEDISGVFAKVDLMRKNRFKPEDFKPTPSMSQDAAREFIRAERRRELCYEGHRWFDIRRWGMPEIKHVWHVDGETDVEYTLKAGDNAYTLPIPRTSIELNPDLEQNPMDSGSRPGVNINK</sequence>
<organism evidence="9 10">
    <name type="scientific">Duncaniella freteri</name>
    <dbReference type="NCBI Taxonomy" id="2530391"/>
    <lineage>
        <taxon>Bacteria</taxon>
        <taxon>Pseudomonadati</taxon>
        <taxon>Bacteroidota</taxon>
        <taxon>Bacteroidia</taxon>
        <taxon>Bacteroidales</taxon>
        <taxon>Muribaculaceae</taxon>
        <taxon>Duncaniella</taxon>
    </lineage>
</organism>
<dbReference type="GeneID" id="82149169"/>
<dbReference type="PROSITE" id="PS51257">
    <property type="entry name" value="PROKAR_LIPOPROTEIN"/>
    <property type="match status" value="1"/>
</dbReference>
<feature type="domain" description="RagB/SusD" evidence="7">
    <location>
        <begin position="333"/>
        <end position="507"/>
    </location>
</feature>
<accession>A0A4Z0V9Z2</accession>
<dbReference type="InterPro" id="IPR011990">
    <property type="entry name" value="TPR-like_helical_dom_sf"/>
</dbReference>
<name>A0A4Z0V9Z2_9BACT</name>
<feature type="region of interest" description="Disordered" evidence="6">
    <location>
        <begin position="498"/>
        <end position="520"/>
    </location>
</feature>
<keyword evidence="5" id="KW-0998">Cell outer membrane</keyword>
<evidence type="ECO:0000256" key="3">
    <source>
        <dbReference type="ARBA" id="ARBA00022729"/>
    </source>
</evidence>
<dbReference type="Pfam" id="PF07980">
    <property type="entry name" value="SusD_RagB"/>
    <property type="match status" value="1"/>
</dbReference>
<evidence type="ECO:0000259" key="7">
    <source>
        <dbReference type="Pfam" id="PF07980"/>
    </source>
</evidence>
<comment type="caution">
    <text evidence="9">The sequence shown here is derived from an EMBL/GenBank/DDBJ whole genome shotgun (WGS) entry which is preliminary data.</text>
</comment>
<keyword evidence="10" id="KW-1185">Reference proteome</keyword>
<feature type="domain" description="SusD-like N-terminal" evidence="8">
    <location>
        <begin position="57"/>
        <end position="243"/>
    </location>
</feature>
<evidence type="ECO:0000313" key="9">
    <source>
        <dbReference type="EMBL" id="TGG40112.1"/>
    </source>
</evidence>
<evidence type="ECO:0000256" key="4">
    <source>
        <dbReference type="ARBA" id="ARBA00023136"/>
    </source>
</evidence>
<dbReference type="SUPFAM" id="SSF48452">
    <property type="entry name" value="TPR-like"/>
    <property type="match status" value="1"/>
</dbReference>
<dbReference type="GO" id="GO:0009279">
    <property type="term" value="C:cell outer membrane"/>
    <property type="evidence" value="ECO:0007669"/>
    <property type="project" value="UniProtKB-SubCell"/>
</dbReference>
<protein>
    <submittedName>
        <fullName evidence="9">RagB/SusD family nutrient uptake outer membrane protein</fullName>
    </submittedName>
</protein>
<dbReference type="InterPro" id="IPR033985">
    <property type="entry name" value="SusD-like_N"/>
</dbReference>
<gene>
    <name evidence="9" type="ORF">EZ315_05130</name>
</gene>
<dbReference type="EMBL" id="SJSA01000001">
    <property type="protein sequence ID" value="TGG40112.1"/>
    <property type="molecule type" value="Genomic_DNA"/>
</dbReference>
<evidence type="ECO:0000256" key="5">
    <source>
        <dbReference type="ARBA" id="ARBA00023237"/>
    </source>
</evidence>
<evidence type="ECO:0000313" key="10">
    <source>
        <dbReference type="Proteomes" id="UP000297635"/>
    </source>
</evidence>